<dbReference type="EMBL" id="JAMYWD010000007">
    <property type="protein sequence ID" value="KAJ4964944.1"/>
    <property type="molecule type" value="Genomic_DNA"/>
</dbReference>
<sequence>MVGPGVVSPSYNVIGATSGYGRGDSIVTRVVDNSVANAASCGIVTDAILVSQFQDAFEMGREGRRSPQDPITSASREQPLARVSSGPSLSFPDYQTPITFSTTDRSVDGPDNGSLCEFGPDDGGVLGLRGYHPYEGRRRRRRWSWKEKGKDILEEKAVSASGSFVPPVTIGPGFVAAPAVHGVSMQGSSLVAIGSQTHGVGLPSLGSVGCGINEVNDHRSFAQVATNGGQPLGGLGNKSFASVASALPDLSTLPEPIEDAHVVIPQAAYDRQIEKYKLALIGRVFT</sequence>
<protein>
    <submittedName>
        <fullName evidence="2">Uncharacterized protein</fullName>
    </submittedName>
</protein>
<comment type="caution">
    <text evidence="2">The sequence shown here is derived from an EMBL/GenBank/DDBJ whole genome shotgun (WGS) entry which is preliminary data.</text>
</comment>
<evidence type="ECO:0000313" key="3">
    <source>
        <dbReference type="Proteomes" id="UP001141806"/>
    </source>
</evidence>
<gene>
    <name evidence="2" type="ORF">NE237_016793</name>
</gene>
<evidence type="ECO:0000256" key="1">
    <source>
        <dbReference type="SAM" id="MobiDB-lite"/>
    </source>
</evidence>
<dbReference type="Proteomes" id="UP001141806">
    <property type="component" value="Unassembled WGS sequence"/>
</dbReference>
<name>A0A9Q0HJ10_9MAGN</name>
<proteinExistence type="predicted"/>
<keyword evidence="3" id="KW-1185">Reference proteome</keyword>
<reference evidence="2" key="1">
    <citation type="journal article" date="2023" name="Plant J.">
        <title>The genome of the king protea, Protea cynaroides.</title>
        <authorList>
            <person name="Chang J."/>
            <person name="Duong T.A."/>
            <person name="Schoeman C."/>
            <person name="Ma X."/>
            <person name="Roodt D."/>
            <person name="Barker N."/>
            <person name="Li Z."/>
            <person name="Van de Peer Y."/>
            <person name="Mizrachi E."/>
        </authorList>
    </citation>
    <scope>NUCLEOTIDE SEQUENCE</scope>
    <source>
        <tissue evidence="2">Young leaves</tissue>
    </source>
</reference>
<accession>A0A9Q0HJ10</accession>
<organism evidence="2 3">
    <name type="scientific">Protea cynaroides</name>
    <dbReference type="NCBI Taxonomy" id="273540"/>
    <lineage>
        <taxon>Eukaryota</taxon>
        <taxon>Viridiplantae</taxon>
        <taxon>Streptophyta</taxon>
        <taxon>Embryophyta</taxon>
        <taxon>Tracheophyta</taxon>
        <taxon>Spermatophyta</taxon>
        <taxon>Magnoliopsida</taxon>
        <taxon>Proteales</taxon>
        <taxon>Proteaceae</taxon>
        <taxon>Protea</taxon>
    </lineage>
</organism>
<evidence type="ECO:0000313" key="2">
    <source>
        <dbReference type="EMBL" id="KAJ4964944.1"/>
    </source>
</evidence>
<feature type="region of interest" description="Disordered" evidence="1">
    <location>
        <begin position="60"/>
        <end position="106"/>
    </location>
</feature>
<dbReference type="AlphaFoldDB" id="A0A9Q0HJ10"/>